<comment type="caution">
    <text evidence="2">The sequence shown here is derived from an EMBL/GenBank/DDBJ whole genome shotgun (WGS) entry which is preliminary data.</text>
</comment>
<feature type="domain" description="YjiS-like" evidence="1">
    <location>
        <begin position="27"/>
        <end position="61"/>
    </location>
</feature>
<dbReference type="EMBL" id="WWEN01000004">
    <property type="protein sequence ID" value="MYM55696.1"/>
    <property type="molecule type" value="Genomic_DNA"/>
</dbReference>
<reference evidence="2 3" key="1">
    <citation type="submission" date="2020-01" db="EMBL/GenBank/DDBJ databases">
        <authorList>
            <person name="Chen S."/>
        </authorList>
    </citation>
    <scope>NUCLEOTIDE SEQUENCE [LARGE SCALE GENOMIC DNA]</scope>
    <source>
        <strain evidence="2 3">GS-10</strain>
    </source>
</reference>
<evidence type="ECO:0000259" key="1">
    <source>
        <dbReference type="Pfam" id="PF06568"/>
    </source>
</evidence>
<dbReference type="Proteomes" id="UP000479043">
    <property type="component" value="Unassembled WGS sequence"/>
</dbReference>
<dbReference type="InterPro" id="IPR009506">
    <property type="entry name" value="YjiS-like"/>
</dbReference>
<sequence>MATASDIRTNNTGVVDRVAAFFNEVGARYARYKTYRETLNEMASLSNRELRDLGLCRSQLRSVAWEHAYGEH</sequence>
<gene>
    <name evidence="2" type="ORF">GR167_10290</name>
</gene>
<dbReference type="RefSeq" id="WP_160973412.1">
    <property type="nucleotide sequence ID" value="NZ_WWEN01000004.1"/>
</dbReference>
<evidence type="ECO:0000313" key="2">
    <source>
        <dbReference type="EMBL" id="MYM55696.1"/>
    </source>
</evidence>
<dbReference type="Pfam" id="PF06568">
    <property type="entry name" value="YjiS-like"/>
    <property type="match status" value="1"/>
</dbReference>
<name>A0A6L8LKZ4_9RHOB</name>
<protein>
    <submittedName>
        <fullName evidence="2">DUF1127 domain-containing protein</fullName>
    </submittedName>
</protein>
<dbReference type="AlphaFoldDB" id="A0A6L8LKZ4"/>
<organism evidence="2 3">
    <name type="scientific">Thalassovita mangrovi</name>
    <dbReference type="NCBI Taxonomy" id="2692236"/>
    <lineage>
        <taxon>Bacteria</taxon>
        <taxon>Pseudomonadati</taxon>
        <taxon>Pseudomonadota</taxon>
        <taxon>Alphaproteobacteria</taxon>
        <taxon>Rhodobacterales</taxon>
        <taxon>Roseobacteraceae</taxon>
        <taxon>Thalassovita</taxon>
    </lineage>
</organism>
<accession>A0A6L8LKZ4</accession>
<proteinExistence type="predicted"/>
<keyword evidence="3" id="KW-1185">Reference proteome</keyword>
<evidence type="ECO:0000313" key="3">
    <source>
        <dbReference type="Proteomes" id="UP000479043"/>
    </source>
</evidence>